<accession>A0A9W9NPF9</accession>
<name>A0A9W9NPF9_9EURO</name>
<protein>
    <submittedName>
        <fullName evidence="2">Phosphotransferase enzyme family protein</fullName>
    </submittedName>
</protein>
<dbReference type="GeneID" id="83204712"/>
<sequence>MTTPFEIPFYASHLPCPLPTNAEIENALDITLAYDGRRVVGVGQHFVVKFGVYVNLMEGENMLFVRENTNIPVPRVFALYSHPSTGKNYIVMERIIGQSLLSAWPQITTSDKERALSELRRYFDELRHLPSPGYFGSFGSRPLLDDIFWTKDPDPLVNGPFNSEKDLNEAMIRKYIYNNNPPIRAEYLRKCLPFVFKDHEAVFTHGDLQRKNIMIREKDNQSNEAASLVIIDWEKSGWYPQYWEYCLAVCALRFDDDWPLCIDSFLTPFISESAWIQSLRLELWS</sequence>
<comment type="caution">
    <text evidence="2">The sequence shown here is derived from an EMBL/GenBank/DDBJ whole genome shotgun (WGS) entry which is preliminary data.</text>
</comment>
<organism evidence="2 3">
    <name type="scientific">Penicillium chermesinum</name>
    <dbReference type="NCBI Taxonomy" id="63820"/>
    <lineage>
        <taxon>Eukaryota</taxon>
        <taxon>Fungi</taxon>
        <taxon>Dikarya</taxon>
        <taxon>Ascomycota</taxon>
        <taxon>Pezizomycotina</taxon>
        <taxon>Eurotiomycetes</taxon>
        <taxon>Eurotiomycetidae</taxon>
        <taxon>Eurotiales</taxon>
        <taxon>Aspergillaceae</taxon>
        <taxon>Penicillium</taxon>
    </lineage>
</organism>
<dbReference type="SUPFAM" id="SSF56112">
    <property type="entry name" value="Protein kinase-like (PK-like)"/>
    <property type="match status" value="1"/>
</dbReference>
<dbReference type="OrthoDB" id="4177236at2759"/>
<dbReference type="EMBL" id="JAPQKS010000006">
    <property type="protein sequence ID" value="KAJ5223571.1"/>
    <property type="molecule type" value="Genomic_DNA"/>
</dbReference>
<dbReference type="Gene3D" id="3.90.1200.10">
    <property type="match status" value="1"/>
</dbReference>
<dbReference type="Proteomes" id="UP001150941">
    <property type="component" value="Unassembled WGS sequence"/>
</dbReference>
<proteinExistence type="predicted"/>
<evidence type="ECO:0000313" key="2">
    <source>
        <dbReference type="EMBL" id="KAJ5223571.1"/>
    </source>
</evidence>
<dbReference type="CDD" id="cd05120">
    <property type="entry name" value="APH_ChoK_like"/>
    <property type="match status" value="1"/>
</dbReference>
<gene>
    <name evidence="2" type="ORF">N7468_008113</name>
</gene>
<keyword evidence="3" id="KW-1185">Reference proteome</keyword>
<dbReference type="InterPro" id="IPR011009">
    <property type="entry name" value="Kinase-like_dom_sf"/>
</dbReference>
<dbReference type="RefSeq" id="XP_058327754.1">
    <property type="nucleotide sequence ID" value="XM_058477409.1"/>
</dbReference>
<feature type="domain" description="Aminoglycoside phosphotransferase" evidence="1">
    <location>
        <begin position="70"/>
        <end position="249"/>
    </location>
</feature>
<reference evidence="2" key="2">
    <citation type="journal article" date="2023" name="IMA Fungus">
        <title>Comparative genomic study of the Penicillium genus elucidates a diverse pangenome and 15 lateral gene transfer events.</title>
        <authorList>
            <person name="Petersen C."/>
            <person name="Sorensen T."/>
            <person name="Nielsen M.R."/>
            <person name="Sondergaard T.E."/>
            <person name="Sorensen J.L."/>
            <person name="Fitzpatrick D.A."/>
            <person name="Frisvad J.C."/>
            <person name="Nielsen K.L."/>
        </authorList>
    </citation>
    <scope>NUCLEOTIDE SEQUENCE</scope>
    <source>
        <strain evidence="2">IBT 19713</strain>
    </source>
</reference>
<dbReference type="InterPro" id="IPR002575">
    <property type="entry name" value="Aminoglycoside_PTrfase"/>
</dbReference>
<evidence type="ECO:0000259" key="1">
    <source>
        <dbReference type="Pfam" id="PF01636"/>
    </source>
</evidence>
<dbReference type="AlphaFoldDB" id="A0A9W9NPF9"/>
<dbReference type="InterPro" id="IPR051678">
    <property type="entry name" value="AGP_Transferase"/>
</dbReference>
<dbReference type="PANTHER" id="PTHR21310:SF48">
    <property type="entry name" value="AMINOGLYCOSIDE PHOSPHOTRANSFERASE DOMAIN-CONTAINING PROTEIN"/>
    <property type="match status" value="1"/>
</dbReference>
<dbReference type="PANTHER" id="PTHR21310">
    <property type="entry name" value="AMINOGLYCOSIDE PHOSPHOTRANSFERASE-RELATED-RELATED"/>
    <property type="match status" value="1"/>
</dbReference>
<dbReference type="Pfam" id="PF01636">
    <property type="entry name" value="APH"/>
    <property type="match status" value="1"/>
</dbReference>
<reference evidence="2" key="1">
    <citation type="submission" date="2022-11" db="EMBL/GenBank/DDBJ databases">
        <authorList>
            <person name="Petersen C."/>
        </authorList>
    </citation>
    <scope>NUCLEOTIDE SEQUENCE</scope>
    <source>
        <strain evidence="2">IBT 19713</strain>
    </source>
</reference>
<evidence type="ECO:0000313" key="3">
    <source>
        <dbReference type="Proteomes" id="UP001150941"/>
    </source>
</evidence>